<dbReference type="Proteomes" id="UP000789702">
    <property type="component" value="Unassembled WGS sequence"/>
</dbReference>
<reference evidence="1" key="1">
    <citation type="submission" date="2021-06" db="EMBL/GenBank/DDBJ databases">
        <authorList>
            <person name="Kallberg Y."/>
            <person name="Tangrot J."/>
            <person name="Rosling A."/>
        </authorList>
    </citation>
    <scope>NUCLEOTIDE SEQUENCE</scope>
    <source>
        <strain evidence="1">IL203A</strain>
    </source>
</reference>
<dbReference type="EMBL" id="CAJVPU010057089">
    <property type="protein sequence ID" value="CAG8771475.1"/>
    <property type="molecule type" value="Genomic_DNA"/>
</dbReference>
<evidence type="ECO:0000313" key="1">
    <source>
        <dbReference type="EMBL" id="CAG8771475.1"/>
    </source>
</evidence>
<accession>A0ACA9R079</accession>
<organism evidence="1 2">
    <name type="scientific">Dentiscutata heterogama</name>
    <dbReference type="NCBI Taxonomy" id="1316150"/>
    <lineage>
        <taxon>Eukaryota</taxon>
        <taxon>Fungi</taxon>
        <taxon>Fungi incertae sedis</taxon>
        <taxon>Mucoromycota</taxon>
        <taxon>Glomeromycotina</taxon>
        <taxon>Glomeromycetes</taxon>
        <taxon>Diversisporales</taxon>
        <taxon>Gigasporaceae</taxon>
        <taxon>Dentiscutata</taxon>
    </lineage>
</organism>
<protein>
    <submittedName>
        <fullName evidence="1">3439_t:CDS:1</fullName>
    </submittedName>
</protein>
<feature type="non-terminal residue" evidence="1">
    <location>
        <position position="140"/>
    </location>
</feature>
<name>A0ACA9R079_9GLOM</name>
<comment type="caution">
    <text evidence="1">The sequence shown here is derived from an EMBL/GenBank/DDBJ whole genome shotgun (WGS) entry which is preliminary data.</text>
</comment>
<proteinExistence type="predicted"/>
<keyword evidence="2" id="KW-1185">Reference proteome</keyword>
<evidence type="ECO:0000313" key="2">
    <source>
        <dbReference type="Proteomes" id="UP000789702"/>
    </source>
</evidence>
<feature type="non-terminal residue" evidence="1">
    <location>
        <position position="1"/>
    </location>
</feature>
<sequence length="140" mass="16159">SENDESNDSENEEDSTTSDEDEEDSTTSEEDEEDSSDMEDDIISLYLEDDFDEKSSISRKLSKEKFNDPDDSPSSSDSSKDLSDSSKSSIDLQDHKFINFIPPEIDPEVFDPPFNFEDNSNDWIILWVMKYQQRFNIPDT</sequence>
<gene>
    <name evidence="1" type="ORF">DHETER_LOCUS15859</name>
</gene>